<sequence>MTETADFYQRYERERARADDLADRDVFRGALVNSLQEGFFVTDATGCVVEINDAFAEITGYGQDGLPYPMPHPWAVDGAAADDRRATLVREGRLTVETKIRHRDGRTRWVAISINAVPDHHSRRRLYVGTIRDITAPRAAAERDRAMARLATAVSVAKDVDEVLAITLAQCRVPLDAQRLITVTWPQADGEEPTVRVAGEPAVTSWRGLGEDWRRTFEDARTWIPLTVTPVGAVPSAGTTRGFVAVLSGARDMVLCLEHNAPRMVSAEDRRLVSALVGHLSSALQHVRQFESARETSLTLQRSLLSPIDLPPGFAVRYEPAVHPLEIGGDFYDVLPVGDGRIGIVVGDCVGRGLAAAAVMGQLRASTRALLLTGARPSTVLEHLDSVAEFIPDAYCTTVFVAIVDTVSATVEYSSAGHVPPVLVSGTAPPQLLDQANTVPLAVTHSRPRPQTTHPLPAGSTLMLYTDGLVERRDRSIDSQIDQMSAVLADTASLPIEGVADAVLSALVPDGGFDDDVAIVIYRSPKASLIIDDTATAAKLTEIRHKLAAWLAANGASDESTSDLILVVNEACSNSVEHAYRGHEPGRVRVEADIHDTAIHVRVTDFGSWKAPPPDPGTRGRGLLLMRAVSDRVDLDGTAAGTTVDMTFHLPEIRV</sequence>
<dbReference type="SUPFAM" id="SSF55874">
    <property type="entry name" value="ATPase domain of HSP90 chaperone/DNA topoisomerase II/histidine kinase"/>
    <property type="match status" value="1"/>
</dbReference>
<reference evidence="4 6" key="1">
    <citation type="journal article" date="2016" name="Genome Announc.">
        <title>Draft Genome Sequences of Five Rapidly Growing Mycobacterium Species, M. thermoresistibile, M. fortuitum subsp. acetamidolyticum, M. canariasense, M. brisbanense, and M. novocastrense.</title>
        <authorList>
            <person name="Katahira K."/>
            <person name="Ogura Y."/>
            <person name="Gotoh Y."/>
            <person name="Hayashi T."/>
        </authorList>
    </citation>
    <scope>NUCLEOTIDE SEQUENCE [LARGE SCALE GENOMIC DNA]</scope>
    <source>
        <strain evidence="4 6">JCM18114</strain>
    </source>
</reference>
<dbReference type="InterPro" id="IPR000014">
    <property type="entry name" value="PAS"/>
</dbReference>
<dbReference type="EMBL" id="JACKTI010000053">
    <property type="protein sequence ID" value="MCV7025647.1"/>
    <property type="molecule type" value="Genomic_DNA"/>
</dbReference>
<evidence type="ECO:0000259" key="2">
    <source>
        <dbReference type="PROSITE" id="PS50112"/>
    </source>
</evidence>
<dbReference type="GO" id="GO:0016791">
    <property type="term" value="F:phosphatase activity"/>
    <property type="evidence" value="ECO:0007669"/>
    <property type="project" value="TreeGrafter"/>
</dbReference>
<protein>
    <submittedName>
        <fullName evidence="4">PAS domain-containing protein</fullName>
    </submittedName>
    <submittedName>
        <fullName evidence="5">SpoIIE family protein phosphatase</fullName>
    </submittedName>
</protein>
<dbReference type="PANTHER" id="PTHR43156">
    <property type="entry name" value="STAGE II SPORULATION PROTEIN E-RELATED"/>
    <property type="match status" value="1"/>
</dbReference>
<dbReference type="CDD" id="cd16936">
    <property type="entry name" value="HATPase_RsbW-like"/>
    <property type="match status" value="1"/>
</dbReference>
<dbReference type="Pfam" id="PF07228">
    <property type="entry name" value="SpoIIE"/>
    <property type="match status" value="1"/>
</dbReference>
<accession>A0AAW5SQ18</accession>
<proteinExistence type="predicted"/>
<dbReference type="Gene3D" id="3.60.40.10">
    <property type="entry name" value="PPM-type phosphatase domain"/>
    <property type="match status" value="1"/>
</dbReference>
<evidence type="ECO:0000256" key="1">
    <source>
        <dbReference type="ARBA" id="ARBA00022801"/>
    </source>
</evidence>
<dbReference type="Proteomes" id="UP000069773">
    <property type="component" value="Unassembled WGS sequence"/>
</dbReference>
<dbReference type="PROSITE" id="PS50112">
    <property type="entry name" value="PAS"/>
    <property type="match status" value="1"/>
</dbReference>
<dbReference type="InterPro" id="IPR000700">
    <property type="entry name" value="PAS-assoc_C"/>
</dbReference>
<dbReference type="CDD" id="cd00130">
    <property type="entry name" value="PAS"/>
    <property type="match status" value="1"/>
</dbReference>
<keyword evidence="1" id="KW-0378">Hydrolase</keyword>
<dbReference type="Gene3D" id="3.30.565.10">
    <property type="entry name" value="Histidine kinase-like ATPase, C-terminal domain"/>
    <property type="match status" value="1"/>
</dbReference>
<dbReference type="SMART" id="SM00331">
    <property type="entry name" value="PP2C_SIG"/>
    <property type="match status" value="1"/>
</dbReference>
<dbReference type="InterPro" id="IPR003594">
    <property type="entry name" value="HATPase_dom"/>
</dbReference>
<reference evidence="5" key="3">
    <citation type="journal article" date="2022" name="BMC Genomics">
        <title>Comparative genome analysis of mycobacteria focusing on tRNA and non-coding RNA.</title>
        <authorList>
            <person name="Behra P.R.K."/>
            <person name="Pettersson B.M.F."/>
            <person name="Ramesh M."/>
            <person name="Das S."/>
            <person name="Dasgupta S."/>
            <person name="Kirsebom L.A."/>
        </authorList>
    </citation>
    <scope>NUCLEOTIDE SEQUENCE</scope>
    <source>
        <strain evidence="5">DSM 44203</strain>
    </source>
</reference>
<dbReference type="InterPro" id="IPR001932">
    <property type="entry name" value="PPM-type_phosphatase-like_dom"/>
</dbReference>
<comment type="caution">
    <text evidence="5">The sequence shown here is derived from an EMBL/GenBank/DDBJ whole genome shotgun (WGS) entry which is preliminary data.</text>
</comment>
<dbReference type="InterPro" id="IPR001610">
    <property type="entry name" value="PAC"/>
</dbReference>
<dbReference type="AlphaFoldDB" id="A0AAW5SQ18"/>
<dbReference type="SUPFAM" id="SSF55785">
    <property type="entry name" value="PYP-like sensor domain (PAS domain)"/>
    <property type="match status" value="1"/>
</dbReference>
<dbReference type="Pfam" id="PF13581">
    <property type="entry name" value="HATPase_c_2"/>
    <property type="match status" value="1"/>
</dbReference>
<evidence type="ECO:0000313" key="7">
    <source>
        <dbReference type="Proteomes" id="UP001207528"/>
    </source>
</evidence>
<evidence type="ECO:0000313" key="5">
    <source>
        <dbReference type="EMBL" id="MCV7025647.1"/>
    </source>
</evidence>
<evidence type="ECO:0000313" key="4">
    <source>
        <dbReference type="EMBL" id="GAT11087.1"/>
    </source>
</evidence>
<dbReference type="GO" id="GO:0006355">
    <property type="term" value="P:regulation of DNA-templated transcription"/>
    <property type="evidence" value="ECO:0007669"/>
    <property type="project" value="InterPro"/>
</dbReference>
<evidence type="ECO:0000259" key="3">
    <source>
        <dbReference type="PROSITE" id="PS50113"/>
    </source>
</evidence>
<dbReference type="EMBL" id="BCTA01000057">
    <property type="protein sequence ID" value="GAT11087.1"/>
    <property type="molecule type" value="Genomic_DNA"/>
</dbReference>
<dbReference type="InterPro" id="IPR013767">
    <property type="entry name" value="PAS_fold"/>
</dbReference>
<evidence type="ECO:0000313" key="6">
    <source>
        <dbReference type="Proteomes" id="UP000069773"/>
    </source>
</evidence>
<dbReference type="Gene3D" id="3.30.450.40">
    <property type="match status" value="1"/>
</dbReference>
<feature type="domain" description="PAS" evidence="2">
    <location>
        <begin position="31"/>
        <end position="66"/>
    </location>
</feature>
<feature type="domain" description="PAC" evidence="3">
    <location>
        <begin position="94"/>
        <end position="146"/>
    </location>
</feature>
<dbReference type="InterPro" id="IPR036457">
    <property type="entry name" value="PPM-type-like_dom_sf"/>
</dbReference>
<gene>
    <name evidence="5" type="ORF">H7I77_20225</name>
    <name evidence="4" type="ORF">RMCN_4220</name>
</gene>
<dbReference type="Pfam" id="PF00989">
    <property type="entry name" value="PAS"/>
    <property type="match status" value="1"/>
</dbReference>
<dbReference type="InterPro" id="IPR052016">
    <property type="entry name" value="Bact_Sigma-Reg"/>
</dbReference>
<dbReference type="Proteomes" id="UP001207528">
    <property type="component" value="Unassembled WGS sequence"/>
</dbReference>
<dbReference type="SMART" id="SM00086">
    <property type="entry name" value="PAC"/>
    <property type="match status" value="1"/>
</dbReference>
<dbReference type="SUPFAM" id="SSF81606">
    <property type="entry name" value="PP2C-like"/>
    <property type="match status" value="1"/>
</dbReference>
<dbReference type="InterPro" id="IPR035965">
    <property type="entry name" value="PAS-like_dom_sf"/>
</dbReference>
<dbReference type="PANTHER" id="PTHR43156:SF2">
    <property type="entry name" value="STAGE II SPORULATION PROTEIN E"/>
    <property type="match status" value="1"/>
</dbReference>
<organism evidence="5 7">
    <name type="scientific">Mycolicibacterium novocastrense</name>
    <name type="common">Mycobacterium novocastrense</name>
    <dbReference type="NCBI Taxonomy" id="59813"/>
    <lineage>
        <taxon>Bacteria</taxon>
        <taxon>Bacillati</taxon>
        <taxon>Actinomycetota</taxon>
        <taxon>Actinomycetes</taxon>
        <taxon>Mycobacteriales</taxon>
        <taxon>Mycobacteriaceae</taxon>
        <taxon>Mycolicibacterium</taxon>
    </lineage>
</organism>
<keyword evidence="6" id="KW-1185">Reference proteome</keyword>
<dbReference type="InterPro" id="IPR036890">
    <property type="entry name" value="HATPase_C_sf"/>
</dbReference>
<dbReference type="RefSeq" id="WP_067393307.1">
    <property type="nucleotide sequence ID" value="NZ_BCTA01000057.1"/>
</dbReference>
<name>A0AAW5SQ18_MYCNV</name>
<reference evidence="5" key="2">
    <citation type="submission" date="2020-07" db="EMBL/GenBank/DDBJ databases">
        <authorList>
            <person name="Pettersson B.M.F."/>
            <person name="Behra P.R.K."/>
            <person name="Ramesh M."/>
            <person name="Das S."/>
            <person name="Dasgupta S."/>
            <person name="Kirsebom L.A."/>
        </authorList>
    </citation>
    <scope>NUCLEOTIDE SEQUENCE</scope>
    <source>
        <strain evidence="5">DSM 44203</strain>
    </source>
</reference>
<dbReference type="PROSITE" id="PS50113">
    <property type="entry name" value="PAC"/>
    <property type="match status" value="1"/>
</dbReference>
<dbReference type="NCBIfam" id="TIGR00229">
    <property type="entry name" value="sensory_box"/>
    <property type="match status" value="1"/>
</dbReference>
<dbReference type="Gene3D" id="3.30.450.20">
    <property type="entry name" value="PAS domain"/>
    <property type="match status" value="1"/>
</dbReference>
<dbReference type="InterPro" id="IPR029016">
    <property type="entry name" value="GAF-like_dom_sf"/>
</dbReference>